<proteinExistence type="predicted"/>
<dbReference type="EMBL" id="CASHSV030000311">
    <property type="protein sequence ID" value="CAJ2660329.1"/>
    <property type="molecule type" value="Genomic_DNA"/>
</dbReference>
<reference evidence="1" key="1">
    <citation type="submission" date="2023-10" db="EMBL/GenBank/DDBJ databases">
        <authorList>
            <person name="Rodriguez Cubillos JULIANA M."/>
            <person name="De Vega J."/>
        </authorList>
    </citation>
    <scope>NUCLEOTIDE SEQUENCE</scope>
</reference>
<comment type="caution">
    <text evidence="1">The sequence shown here is derived from an EMBL/GenBank/DDBJ whole genome shotgun (WGS) entry which is preliminary data.</text>
</comment>
<name>A0ACB0KWT2_TRIPR</name>
<keyword evidence="2" id="KW-1185">Reference proteome</keyword>
<evidence type="ECO:0000313" key="2">
    <source>
        <dbReference type="Proteomes" id="UP001177021"/>
    </source>
</evidence>
<evidence type="ECO:0000313" key="1">
    <source>
        <dbReference type="EMBL" id="CAJ2660329.1"/>
    </source>
</evidence>
<organism evidence="1 2">
    <name type="scientific">Trifolium pratense</name>
    <name type="common">Red clover</name>
    <dbReference type="NCBI Taxonomy" id="57577"/>
    <lineage>
        <taxon>Eukaryota</taxon>
        <taxon>Viridiplantae</taxon>
        <taxon>Streptophyta</taxon>
        <taxon>Embryophyta</taxon>
        <taxon>Tracheophyta</taxon>
        <taxon>Spermatophyta</taxon>
        <taxon>Magnoliopsida</taxon>
        <taxon>eudicotyledons</taxon>
        <taxon>Gunneridae</taxon>
        <taxon>Pentapetalae</taxon>
        <taxon>rosids</taxon>
        <taxon>fabids</taxon>
        <taxon>Fabales</taxon>
        <taxon>Fabaceae</taxon>
        <taxon>Papilionoideae</taxon>
        <taxon>50 kb inversion clade</taxon>
        <taxon>NPAAA clade</taxon>
        <taxon>Hologalegina</taxon>
        <taxon>IRL clade</taxon>
        <taxon>Trifolieae</taxon>
        <taxon>Trifolium</taxon>
    </lineage>
</organism>
<accession>A0ACB0KWT2</accession>
<protein>
    <submittedName>
        <fullName evidence="1">Uncharacterized protein</fullName>
    </submittedName>
</protein>
<gene>
    <name evidence="1" type="ORF">MILVUS5_LOCUS26300</name>
</gene>
<dbReference type="Proteomes" id="UP001177021">
    <property type="component" value="Unassembled WGS sequence"/>
</dbReference>
<sequence length="185" mass="20589">MAKRGLKICLIVSTLFLIIVSIVTITLIFTVFKPKDPTIGVNFAHFNFLSPNMPMNVTLGMIITIMNPNYGSFKYQNCTGYITYNDTIVGNVPIESQFVPSRSEINVNTSANFMVGKLIQNPNFWSDIIKNKMRFNLTSTTELPGKAIVLKYIKLKAIASCSCDISVNITSNGVESNCISRIKLF</sequence>